<dbReference type="CDD" id="cd04301">
    <property type="entry name" value="NAT_SF"/>
    <property type="match status" value="1"/>
</dbReference>
<dbReference type="SUPFAM" id="SSF55729">
    <property type="entry name" value="Acyl-CoA N-acyltransferases (Nat)"/>
    <property type="match status" value="1"/>
</dbReference>
<gene>
    <name evidence="2" type="ORF">MPH_07667</name>
</gene>
<feature type="domain" description="N-acetyltransferase" evidence="1">
    <location>
        <begin position="1"/>
        <end position="99"/>
    </location>
</feature>
<dbReference type="VEuPathDB" id="FungiDB:MPH_07667"/>
<organism evidence="2 3">
    <name type="scientific">Macrophomina phaseolina (strain MS6)</name>
    <name type="common">Charcoal rot fungus</name>
    <dbReference type="NCBI Taxonomy" id="1126212"/>
    <lineage>
        <taxon>Eukaryota</taxon>
        <taxon>Fungi</taxon>
        <taxon>Dikarya</taxon>
        <taxon>Ascomycota</taxon>
        <taxon>Pezizomycotina</taxon>
        <taxon>Dothideomycetes</taxon>
        <taxon>Dothideomycetes incertae sedis</taxon>
        <taxon>Botryosphaeriales</taxon>
        <taxon>Botryosphaeriaceae</taxon>
        <taxon>Macrophomina</taxon>
    </lineage>
</organism>
<dbReference type="PANTHER" id="PTHR42791:SF1">
    <property type="entry name" value="N-ACETYLTRANSFERASE DOMAIN-CONTAINING PROTEIN"/>
    <property type="match status" value="1"/>
</dbReference>
<dbReference type="Proteomes" id="UP000007129">
    <property type="component" value="Unassembled WGS sequence"/>
</dbReference>
<dbReference type="GO" id="GO:0016747">
    <property type="term" value="F:acyltransferase activity, transferring groups other than amino-acyl groups"/>
    <property type="evidence" value="ECO:0007669"/>
    <property type="project" value="InterPro"/>
</dbReference>
<dbReference type="eggNOG" id="ENOG502TGKD">
    <property type="taxonomic scope" value="Eukaryota"/>
</dbReference>
<sequence length="100" mass="11328">MIDNHGKNKKIIESLTNKPAWYIEVVAVDPAYQGRKLGSTMVRSLLDLCPPDSAIYLECTDAKNVGFYEKFGFKTVLEIMLKDPTVESDIGVELWLMARF</sequence>
<dbReference type="InterPro" id="IPR016181">
    <property type="entry name" value="Acyl_CoA_acyltransferase"/>
</dbReference>
<dbReference type="AlphaFoldDB" id="K2QYW0"/>
<evidence type="ECO:0000313" key="2">
    <source>
        <dbReference type="EMBL" id="EKG15151.1"/>
    </source>
</evidence>
<dbReference type="InParanoid" id="K2QYW0"/>
<accession>K2QYW0</accession>
<protein>
    <recommendedName>
        <fullName evidence="1">N-acetyltransferase domain-containing protein</fullName>
    </recommendedName>
</protein>
<dbReference type="HOGENOM" id="CLU_2306650_0_0_1"/>
<evidence type="ECO:0000259" key="1">
    <source>
        <dbReference type="PROSITE" id="PS51186"/>
    </source>
</evidence>
<dbReference type="Pfam" id="PF00583">
    <property type="entry name" value="Acetyltransf_1"/>
    <property type="match status" value="1"/>
</dbReference>
<reference evidence="2 3" key="1">
    <citation type="journal article" date="2012" name="BMC Genomics">
        <title>Tools to kill: Genome of one of the most destructive plant pathogenic fungi Macrophomina phaseolina.</title>
        <authorList>
            <person name="Islam M.S."/>
            <person name="Haque M.S."/>
            <person name="Islam M.M."/>
            <person name="Emdad E.M."/>
            <person name="Halim A."/>
            <person name="Hossen Q.M.M."/>
            <person name="Hossain M.Z."/>
            <person name="Ahmed B."/>
            <person name="Rahim S."/>
            <person name="Rahman M.S."/>
            <person name="Alam M.M."/>
            <person name="Hou S."/>
            <person name="Wan X."/>
            <person name="Saito J.A."/>
            <person name="Alam M."/>
        </authorList>
    </citation>
    <scope>NUCLEOTIDE SEQUENCE [LARGE SCALE GENOMIC DNA]</scope>
    <source>
        <strain evidence="2 3">MS6</strain>
    </source>
</reference>
<proteinExistence type="predicted"/>
<evidence type="ECO:0000313" key="3">
    <source>
        <dbReference type="Proteomes" id="UP000007129"/>
    </source>
</evidence>
<dbReference type="InterPro" id="IPR052523">
    <property type="entry name" value="Trichothecene_AcTrans"/>
</dbReference>
<dbReference type="InterPro" id="IPR000182">
    <property type="entry name" value="GNAT_dom"/>
</dbReference>
<dbReference type="Gene3D" id="3.40.630.30">
    <property type="match status" value="1"/>
</dbReference>
<comment type="caution">
    <text evidence="2">The sequence shown here is derived from an EMBL/GenBank/DDBJ whole genome shotgun (WGS) entry which is preliminary data.</text>
</comment>
<dbReference type="EMBL" id="AHHD01000325">
    <property type="protein sequence ID" value="EKG15151.1"/>
    <property type="molecule type" value="Genomic_DNA"/>
</dbReference>
<dbReference type="PROSITE" id="PS51186">
    <property type="entry name" value="GNAT"/>
    <property type="match status" value="1"/>
</dbReference>
<dbReference type="PANTHER" id="PTHR42791">
    <property type="entry name" value="GNAT FAMILY ACETYLTRANSFERASE"/>
    <property type="match status" value="1"/>
</dbReference>
<name>K2QYW0_MACPH</name>
<dbReference type="OrthoDB" id="2115692at2759"/>